<dbReference type="Pfam" id="PF00528">
    <property type="entry name" value="BPD_transp_1"/>
    <property type="match status" value="1"/>
</dbReference>
<evidence type="ECO:0000256" key="3">
    <source>
        <dbReference type="ARBA" id="ARBA00022475"/>
    </source>
</evidence>
<feature type="transmembrane region" description="Helical" evidence="7">
    <location>
        <begin position="303"/>
        <end position="321"/>
    </location>
</feature>
<dbReference type="InterPro" id="IPR035906">
    <property type="entry name" value="MetI-like_sf"/>
</dbReference>
<evidence type="ECO:0000256" key="5">
    <source>
        <dbReference type="ARBA" id="ARBA00022989"/>
    </source>
</evidence>
<name>A0A0F9UNB4_9ZZZZ</name>
<feature type="transmembrane region" description="Helical" evidence="7">
    <location>
        <begin position="157"/>
        <end position="182"/>
    </location>
</feature>
<dbReference type="InterPro" id="IPR000515">
    <property type="entry name" value="MetI-like"/>
</dbReference>
<evidence type="ECO:0000256" key="4">
    <source>
        <dbReference type="ARBA" id="ARBA00022692"/>
    </source>
</evidence>
<dbReference type="NCBIfam" id="TIGR01726">
    <property type="entry name" value="HEQRo_perm_3TM"/>
    <property type="match status" value="1"/>
</dbReference>
<feature type="transmembrane region" description="Helical" evidence="7">
    <location>
        <begin position="327"/>
        <end position="348"/>
    </location>
</feature>
<dbReference type="InterPro" id="IPR043429">
    <property type="entry name" value="ArtM/GltK/GlnP/TcyL/YhdX-like"/>
</dbReference>
<proteinExistence type="predicted"/>
<dbReference type="AlphaFoldDB" id="A0A0F9UNB4"/>
<keyword evidence="6 7" id="KW-0472">Membrane</keyword>
<feature type="transmembrane region" description="Helical" evidence="7">
    <location>
        <begin position="122"/>
        <end position="145"/>
    </location>
</feature>
<feature type="transmembrane region" description="Helical" evidence="7">
    <location>
        <begin position="275"/>
        <end position="296"/>
    </location>
</feature>
<feature type="transmembrane region" description="Helical" evidence="7">
    <location>
        <begin position="203"/>
        <end position="221"/>
    </location>
</feature>
<dbReference type="GO" id="GO:0043190">
    <property type="term" value="C:ATP-binding cassette (ABC) transporter complex"/>
    <property type="evidence" value="ECO:0007669"/>
    <property type="project" value="InterPro"/>
</dbReference>
<keyword evidence="5 7" id="KW-1133">Transmembrane helix</keyword>
<keyword evidence="4 7" id="KW-0812">Transmembrane</keyword>
<reference evidence="9" key="1">
    <citation type="journal article" date="2015" name="Nature">
        <title>Complex archaea that bridge the gap between prokaryotes and eukaryotes.</title>
        <authorList>
            <person name="Spang A."/>
            <person name="Saw J.H."/>
            <person name="Jorgensen S.L."/>
            <person name="Zaremba-Niedzwiedzka K."/>
            <person name="Martijn J."/>
            <person name="Lind A.E."/>
            <person name="van Eijk R."/>
            <person name="Schleper C."/>
            <person name="Guy L."/>
            <person name="Ettema T.J."/>
        </authorList>
    </citation>
    <scope>NUCLEOTIDE SEQUENCE</scope>
</reference>
<dbReference type="GO" id="GO:0006865">
    <property type="term" value="P:amino acid transport"/>
    <property type="evidence" value="ECO:0007669"/>
    <property type="project" value="TreeGrafter"/>
</dbReference>
<feature type="transmembrane region" description="Helical" evidence="7">
    <location>
        <begin position="34"/>
        <end position="57"/>
    </location>
</feature>
<accession>A0A0F9UNB4</accession>
<dbReference type="GO" id="GO:0022857">
    <property type="term" value="F:transmembrane transporter activity"/>
    <property type="evidence" value="ECO:0007669"/>
    <property type="project" value="InterPro"/>
</dbReference>
<dbReference type="SUPFAM" id="SSF161098">
    <property type="entry name" value="MetI-like"/>
    <property type="match status" value="1"/>
</dbReference>
<organism evidence="9">
    <name type="scientific">marine sediment metagenome</name>
    <dbReference type="NCBI Taxonomy" id="412755"/>
    <lineage>
        <taxon>unclassified sequences</taxon>
        <taxon>metagenomes</taxon>
        <taxon>ecological metagenomes</taxon>
    </lineage>
</organism>
<comment type="caution">
    <text evidence="9">The sequence shown here is derived from an EMBL/GenBank/DDBJ whole genome shotgun (WGS) entry which is preliminary data.</text>
</comment>
<evidence type="ECO:0000256" key="1">
    <source>
        <dbReference type="ARBA" id="ARBA00004651"/>
    </source>
</evidence>
<dbReference type="EMBL" id="LAZR01000899">
    <property type="protein sequence ID" value="KKN55108.1"/>
    <property type="molecule type" value="Genomic_DNA"/>
</dbReference>
<evidence type="ECO:0000259" key="8">
    <source>
        <dbReference type="PROSITE" id="PS50928"/>
    </source>
</evidence>
<keyword evidence="3" id="KW-1003">Cell membrane</keyword>
<dbReference type="InterPro" id="IPR010065">
    <property type="entry name" value="AA_ABC_transptr_permease_3TM"/>
</dbReference>
<dbReference type="CDD" id="cd06261">
    <property type="entry name" value="TM_PBP2"/>
    <property type="match status" value="1"/>
</dbReference>
<keyword evidence="2" id="KW-0813">Transport</keyword>
<feature type="transmembrane region" description="Helical" evidence="7">
    <location>
        <begin position="97"/>
        <end position="115"/>
    </location>
</feature>
<dbReference type="PANTHER" id="PTHR30614:SF41">
    <property type="entry name" value="INNER MEMBRANE AMINO-ACID ABC TRANSPORTER PERMEASE PROTEIN YHDY"/>
    <property type="match status" value="1"/>
</dbReference>
<dbReference type="PROSITE" id="PS50928">
    <property type="entry name" value="ABC_TM1"/>
    <property type="match status" value="1"/>
</dbReference>
<evidence type="ECO:0000313" key="9">
    <source>
        <dbReference type="EMBL" id="KKN55108.1"/>
    </source>
</evidence>
<evidence type="ECO:0000256" key="2">
    <source>
        <dbReference type="ARBA" id="ARBA00022448"/>
    </source>
</evidence>
<dbReference type="Gene3D" id="1.10.3720.10">
    <property type="entry name" value="MetI-like"/>
    <property type="match status" value="1"/>
</dbReference>
<protein>
    <recommendedName>
        <fullName evidence="8">ABC transmembrane type-1 domain-containing protein</fullName>
    </recommendedName>
</protein>
<dbReference type="FunFam" id="1.10.3720.10:FF:000032">
    <property type="entry name" value="General amino acid ABC transporter permease"/>
    <property type="match status" value="1"/>
</dbReference>
<evidence type="ECO:0000256" key="7">
    <source>
        <dbReference type="SAM" id="Phobius"/>
    </source>
</evidence>
<dbReference type="PANTHER" id="PTHR30614">
    <property type="entry name" value="MEMBRANE COMPONENT OF AMINO ACID ABC TRANSPORTER"/>
    <property type="match status" value="1"/>
</dbReference>
<evidence type="ECO:0000256" key="6">
    <source>
        <dbReference type="ARBA" id="ARBA00023136"/>
    </source>
</evidence>
<comment type="subcellular location">
    <subcellularLocation>
        <location evidence="1">Cell membrane</location>
        <topology evidence="1">Multi-pass membrane protein</topology>
    </subcellularLocation>
</comment>
<gene>
    <name evidence="9" type="ORF">LCGC14_0585420</name>
</gene>
<sequence length="366" mass="40245">MHEFEKHPDLPPPTSQMGVVGWLRKNLFSSIPNSIMTVIALYLLYLTIPAMVEWALINADWVGSSREACSSDGACWVFIYARINQFLYGFYPVEEQWRVNLGAAIFVVSLLLLVIRGVPGKAWIGGFTLLIFPVIAFFLFSGGIFGLEKISTSNWGGLMLTLILSTVGIVAALPFGILLALGRRSDMPIVRALCVSYIELWRGVPLITVLFMASVMLPLFLPSGVNFDKLLRALVGIALFQSAYVAEVVRGGLQAIAKGQSEAAASLGLNYRKTMALIVLPQALKVVIPGLVVTFIELFKDTTLVSIISLFDLLGIVQSALTDPSWLGFAIEGYVFAGLLYWVFCFGMSRYSMHLERRFETGHKGS</sequence>
<feature type="domain" description="ABC transmembrane type-1" evidence="8">
    <location>
        <begin position="158"/>
        <end position="352"/>
    </location>
</feature>